<dbReference type="InterPro" id="IPR051466">
    <property type="entry name" value="D-amino_acid_metab_enzyme"/>
</dbReference>
<dbReference type="EMBL" id="FNUY01000009">
    <property type="protein sequence ID" value="SEG68278.1"/>
    <property type="molecule type" value="Genomic_DNA"/>
</dbReference>
<accession>A0A1H6C5S4</accession>
<dbReference type="Gene3D" id="3.20.20.10">
    <property type="entry name" value="Alanine racemase"/>
    <property type="match status" value="1"/>
</dbReference>
<dbReference type="InterPro" id="IPR029066">
    <property type="entry name" value="PLP-binding_barrel"/>
</dbReference>
<dbReference type="AlphaFoldDB" id="A0A1H6C5S4"/>
<dbReference type="Pfam" id="PF01168">
    <property type="entry name" value="Ala_racemase_N"/>
    <property type="match status" value="1"/>
</dbReference>
<evidence type="ECO:0000256" key="1">
    <source>
        <dbReference type="ARBA" id="ARBA00005323"/>
    </source>
</evidence>
<dbReference type="SUPFAM" id="SSF51419">
    <property type="entry name" value="PLP-binding barrel"/>
    <property type="match status" value="1"/>
</dbReference>
<feature type="domain" description="D-serine dehydratase-like" evidence="3">
    <location>
        <begin position="278"/>
        <end position="368"/>
    </location>
</feature>
<protein>
    <submittedName>
        <fullName evidence="4">D-serine deaminase, pyridoxal phosphate-dependent</fullName>
    </submittedName>
</protein>
<evidence type="ECO:0000256" key="2">
    <source>
        <dbReference type="ARBA" id="ARBA00023239"/>
    </source>
</evidence>
<dbReference type="OrthoDB" id="9772497at2"/>
<dbReference type="GO" id="GO:0008721">
    <property type="term" value="F:D-serine ammonia-lyase activity"/>
    <property type="evidence" value="ECO:0007669"/>
    <property type="project" value="TreeGrafter"/>
</dbReference>
<evidence type="ECO:0000313" key="4">
    <source>
        <dbReference type="EMBL" id="SEG68278.1"/>
    </source>
</evidence>
<dbReference type="Proteomes" id="UP000236743">
    <property type="component" value="Unassembled WGS sequence"/>
</dbReference>
<dbReference type="PANTHER" id="PTHR28004:SF2">
    <property type="entry name" value="D-SERINE DEHYDRATASE"/>
    <property type="match status" value="1"/>
</dbReference>
<dbReference type="Gene3D" id="2.40.37.20">
    <property type="entry name" value="D-serine dehydratase-like domain"/>
    <property type="match status" value="1"/>
</dbReference>
<evidence type="ECO:0000259" key="3">
    <source>
        <dbReference type="SMART" id="SM01119"/>
    </source>
</evidence>
<reference evidence="4 5" key="1">
    <citation type="submission" date="2016-10" db="EMBL/GenBank/DDBJ databases">
        <authorList>
            <person name="de Groot N.N."/>
        </authorList>
    </citation>
    <scope>NUCLEOTIDE SEQUENCE [LARGE SCALE GENOMIC DNA]</scope>
    <source>
        <strain evidence="4 5">DSM 26656</strain>
    </source>
</reference>
<proteinExistence type="inferred from homology"/>
<dbReference type="InterPro" id="IPR042208">
    <property type="entry name" value="D-ser_dehydrat-like_sf"/>
</dbReference>
<dbReference type="Pfam" id="PF14031">
    <property type="entry name" value="D-ser_dehydrat"/>
    <property type="match status" value="1"/>
</dbReference>
<gene>
    <name evidence="4" type="ORF">SAMN04488115_10940</name>
</gene>
<keyword evidence="5" id="KW-1185">Reference proteome</keyword>
<comment type="similarity">
    <text evidence="1">Belongs to the DSD1 family.</text>
</comment>
<sequence>MTLQPFGAAALNLPMVGEAGSRARLETPAAVLDLEIFERNIATLAQTCKRAGIGFRPHAKSHKCAEIARRQMAAGASGICCAKPGELLALFEGGANDLMLSAPIASPAKIDALARAAAKGARIGVVVDRLDLVAAYAAAAARHATRFDVFVDLDTGLKRSGVANAQEAVALARAVTCEANLRYVGVQAYQGKVQHIDDFAARRAANAEASRTLRDMLTVLEQAGLKPGIVSGGGTGSHLLDCEEKVLTEVQPGSYVFMDEAYNSVDVYGRGGPEFGPALRVAVTVVGHSSAGFAITDGGSKSFALDGPAPRVFLGTELVGRIEWCGDEFGRVLPEAGRSTLAIGTVVECTVPHCDPTTNLHDFLHVVSGDSLVALWRVEARGRAD</sequence>
<dbReference type="InterPro" id="IPR026956">
    <property type="entry name" value="D-ser_dehydrat-like_dom"/>
</dbReference>
<dbReference type="PANTHER" id="PTHR28004">
    <property type="entry name" value="ZGC:162816-RELATED"/>
    <property type="match status" value="1"/>
</dbReference>
<organism evidence="4 5">
    <name type="scientific">Bosea lathyri</name>
    <dbReference type="NCBI Taxonomy" id="1036778"/>
    <lineage>
        <taxon>Bacteria</taxon>
        <taxon>Pseudomonadati</taxon>
        <taxon>Pseudomonadota</taxon>
        <taxon>Alphaproteobacteria</taxon>
        <taxon>Hyphomicrobiales</taxon>
        <taxon>Boseaceae</taxon>
        <taxon>Bosea</taxon>
    </lineage>
</organism>
<dbReference type="GO" id="GO:0036088">
    <property type="term" value="P:D-serine catabolic process"/>
    <property type="evidence" value="ECO:0007669"/>
    <property type="project" value="TreeGrafter"/>
</dbReference>
<dbReference type="RefSeq" id="WP_103874299.1">
    <property type="nucleotide sequence ID" value="NZ_FNUY01000009.1"/>
</dbReference>
<name>A0A1H6C5S4_9HYPH</name>
<dbReference type="InterPro" id="IPR001608">
    <property type="entry name" value="Ala_racemase_N"/>
</dbReference>
<keyword evidence="2" id="KW-0456">Lyase</keyword>
<dbReference type="SMART" id="SM01119">
    <property type="entry name" value="D-ser_dehydrat"/>
    <property type="match status" value="1"/>
</dbReference>
<evidence type="ECO:0000313" key="5">
    <source>
        <dbReference type="Proteomes" id="UP000236743"/>
    </source>
</evidence>